<evidence type="ECO:0000313" key="1">
    <source>
        <dbReference type="EMBL" id="CAI4049982.1"/>
    </source>
</evidence>
<proteinExistence type="predicted"/>
<gene>
    <name evidence="1" type="primary">SKDI14G2230</name>
    <name evidence="1" type="ORF">SKDI_14G2230</name>
</gene>
<reference evidence="1" key="1">
    <citation type="submission" date="2022-10" db="EMBL/GenBank/DDBJ databases">
        <authorList>
            <person name="Byrne P K."/>
        </authorList>
    </citation>
    <scope>NUCLEOTIDE SEQUENCE</scope>
    <source>
        <strain evidence="1">IFO1802</strain>
    </source>
</reference>
<organism evidence="1 2">
    <name type="scientific">Saccharomyces kudriavzevii (strain ATCC MYA-4449 / AS 2.2408 / CBS 8840 / NBRC 1802 / NCYC 2889)</name>
    <name type="common">Yeast</name>
    <dbReference type="NCBI Taxonomy" id="226230"/>
    <lineage>
        <taxon>Eukaryota</taxon>
        <taxon>Fungi</taxon>
        <taxon>Dikarya</taxon>
        <taxon>Ascomycota</taxon>
        <taxon>Saccharomycotina</taxon>
        <taxon>Saccharomycetes</taxon>
        <taxon>Saccharomycetales</taxon>
        <taxon>Saccharomycetaceae</taxon>
        <taxon>Saccharomyces</taxon>
    </lineage>
</organism>
<protein>
    <submittedName>
        <fullName evidence="1">Uncharacterized protein</fullName>
    </submittedName>
</protein>
<dbReference type="Proteomes" id="UP001162087">
    <property type="component" value="Chromosome 14"/>
</dbReference>
<evidence type="ECO:0000313" key="2">
    <source>
        <dbReference type="Proteomes" id="UP001162087"/>
    </source>
</evidence>
<dbReference type="EMBL" id="OX365909">
    <property type="protein sequence ID" value="CAI4049982.1"/>
    <property type="molecule type" value="Genomic_DNA"/>
</dbReference>
<dbReference type="OrthoDB" id="4039294at2759"/>
<name>A0AA35NJR2_SACK1</name>
<keyword evidence="2" id="KW-1185">Reference proteome</keyword>
<sequence>MVNFYDDANESSNSGNDEVPLIPIVLQNSSELLVRTISTGNEIIESVHLTKWFQKYRTGVASQLSCYEKKWKTRTANFRLHVQHIINYSSRNIFNNDFENKHTVVPGSLIALGAFFAGSIAVNRSNWGAKRMIFSHNSSILEKLCTSIPSRIFLPWVLAAATFKYWAPQTSQNLVSATENDLLPRHFVKSYHDTWKRIYKEGYVAKKNDLKSQIDQTLQKNIRYAREQFYEKLGQA</sequence>
<accession>A0AA35NJR2</accession>